<dbReference type="EMBL" id="NVWI01000006">
    <property type="protein sequence ID" value="PCJ41107.1"/>
    <property type="molecule type" value="Genomic_DNA"/>
</dbReference>
<evidence type="ECO:0000313" key="3">
    <source>
        <dbReference type="Proteomes" id="UP000228987"/>
    </source>
</evidence>
<protein>
    <recommendedName>
        <fullName evidence="4">Peptidase</fullName>
    </recommendedName>
</protein>
<feature type="transmembrane region" description="Helical" evidence="1">
    <location>
        <begin position="346"/>
        <end position="371"/>
    </location>
</feature>
<evidence type="ECO:0000256" key="1">
    <source>
        <dbReference type="SAM" id="Phobius"/>
    </source>
</evidence>
<accession>A0A2A5CBA3</accession>
<dbReference type="AlphaFoldDB" id="A0A2A5CBA3"/>
<feature type="transmembrane region" description="Helical" evidence="1">
    <location>
        <begin position="7"/>
        <end position="31"/>
    </location>
</feature>
<evidence type="ECO:0008006" key="4">
    <source>
        <dbReference type="Google" id="ProtNLM"/>
    </source>
</evidence>
<keyword evidence="1" id="KW-0812">Transmembrane</keyword>
<comment type="caution">
    <text evidence="2">The sequence shown here is derived from an EMBL/GenBank/DDBJ whole genome shotgun (WGS) entry which is preliminary data.</text>
</comment>
<sequence>MFRKTVFWAHLISGICVGLVVFMMSFTGVLITYERQIESLFAHADYLSTEQQGPSSKSINELIEISQYRNPDFLPNTVVFTNHSGAPVTLRQGRAGRMQLNPYSGDEMLIGSAGLENFFRAVTGWHRWFNVTGESRATARAITGASNLVFLFLIFSGIYLWLPSTWRWVMFKVRLTLDTNPPNSQARDFNWHHVFGIWCAIPLIFIVATAAVFNYSWANNLVYQIYGEEAPQRGRTSTNQPTRENSALARQNYLSLDELFQSAQQLTEQTLGHWQTISITLPSMNADQVEFEINQSLGGQPQKQFTLALNRTSGEQLNLTGLSDASPGQQTRRIIRFLHTGEVLGFWGQTIAGLVSFATLLMIWSGFALAYRRLIKPLFRKT</sequence>
<evidence type="ECO:0000313" key="2">
    <source>
        <dbReference type="EMBL" id="PCJ41107.1"/>
    </source>
</evidence>
<dbReference type="Pfam" id="PF03929">
    <property type="entry name" value="PepSY_TM"/>
    <property type="match status" value="1"/>
</dbReference>
<feature type="transmembrane region" description="Helical" evidence="1">
    <location>
        <begin position="141"/>
        <end position="162"/>
    </location>
</feature>
<gene>
    <name evidence="2" type="ORF">COA71_08655</name>
</gene>
<keyword evidence="1" id="KW-1133">Transmembrane helix</keyword>
<reference evidence="3" key="1">
    <citation type="submission" date="2017-08" db="EMBL/GenBank/DDBJ databases">
        <title>A dynamic microbial community with high functional redundancy inhabits the cold, oxic subseafloor aquifer.</title>
        <authorList>
            <person name="Tully B.J."/>
            <person name="Wheat C.G."/>
            <person name="Glazer B.T."/>
            <person name="Huber J.A."/>
        </authorList>
    </citation>
    <scope>NUCLEOTIDE SEQUENCE [LARGE SCALE GENOMIC DNA]</scope>
</reference>
<dbReference type="Proteomes" id="UP000228987">
    <property type="component" value="Unassembled WGS sequence"/>
</dbReference>
<name>A0A2A5CBA3_9GAMM</name>
<proteinExistence type="predicted"/>
<keyword evidence="1" id="KW-0472">Membrane</keyword>
<dbReference type="InterPro" id="IPR005625">
    <property type="entry name" value="PepSY-ass_TM"/>
</dbReference>
<dbReference type="PANTHER" id="PTHR34219:SF3">
    <property type="entry name" value="BLL7967 PROTEIN"/>
    <property type="match status" value="1"/>
</dbReference>
<dbReference type="PANTHER" id="PTHR34219">
    <property type="entry name" value="IRON-REGULATED INNER MEMBRANE PROTEIN-RELATED"/>
    <property type="match status" value="1"/>
</dbReference>
<organism evidence="2 3">
    <name type="scientific">SAR86 cluster bacterium</name>
    <dbReference type="NCBI Taxonomy" id="2030880"/>
    <lineage>
        <taxon>Bacteria</taxon>
        <taxon>Pseudomonadati</taxon>
        <taxon>Pseudomonadota</taxon>
        <taxon>Gammaproteobacteria</taxon>
        <taxon>SAR86 cluster</taxon>
    </lineage>
</organism>
<feature type="transmembrane region" description="Helical" evidence="1">
    <location>
        <begin position="194"/>
        <end position="217"/>
    </location>
</feature>